<gene>
    <name evidence="1" type="ORF">E2C01_089473</name>
</gene>
<evidence type="ECO:0000313" key="1">
    <source>
        <dbReference type="EMBL" id="MPC94309.1"/>
    </source>
</evidence>
<reference evidence="1 2" key="1">
    <citation type="submission" date="2019-05" db="EMBL/GenBank/DDBJ databases">
        <title>Another draft genome of Portunus trituberculatus and its Hox gene families provides insights of decapod evolution.</title>
        <authorList>
            <person name="Jeong J.-H."/>
            <person name="Song I."/>
            <person name="Kim S."/>
            <person name="Choi T."/>
            <person name="Kim D."/>
            <person name="Ryu S."/>
            <person name="Kim W."/>
        </authorList>
    </citation>
    <scope>NUCLEOTIDE SEQUENCE [LARGE SCALE GENOMIC DNA]</scope>
    <source>
        <tissue evidence="1">Muscle</tissue>
    </source>
</reference>
<proteinExistence type="predicted"/>
<evidence type="ECO:0000313" key="2">
    <source>
        <dbReference type="Proteomes" id="UP000324222"/>
    </source>
</evidence>
<dbReference type="Proteomes" id="UP000324222">
    <property type="component" value="Unassembled WGS sequence"/>
</dbReference>
<name>A0A5B7JHB1_PORTR</name>
<sequence>MEEHLLQYRRELR</sequence>
<protein>
    <submittedName>
        <fullName evidence="1">Uncharacterized protein</fullName>
    </submittedName>
</protein>
<accession>A0A5B7JHB1</accession>
<keyword evidence="2" id="KW-1185">Reference proteome</keyword>
<comment type="caution">
    <text evidence="1">The sequence shown here is derived from an EMBL/GenBank/DDBJ whole genome shotgun (WGS) entry which is preliminary data.</text>
</comment>
<dbReference type="EMBL" id="VSRR010098010">
    <property type="protein sequence ID" value="MPC94309.1"/>
    <property type="molecule type" value="Genomic_DNA"/>
</dbReference>
<organism evidence="1 2">
    <name type="scientific">Portunus trituberculatus</name>
    <name type="common">Swimming crab</name>
    <name type="synonym">Neptunus trituberculatus</name>
    <dbReference type="NCBI Taxonomy" id="210409"/>
    <lineage>
        <taxon>Eukaryota</taxon>
        <taxon>Metazoa</taxon>
        <taxon>Ecdysozoa</taxon>
        <taxon>Arthropoda</taxon>
        <taxon>Crustacea</taxon>
        <taxon>Multicrustacea</taxon>
        <taxon>Malacostraca</taxon>
        <taxon>Eumalacostraca</taxon>
        <taxon>Eucarida</taxon>
        <taxon>Decapoda</taxon>
        <taxon>Pleocyemata</taxon>
        <taxon>Brachyura</taxon>
        <taxon>Eubrachyura</taxon>
        <taxon>Portunoidea</taxon>
        <taxon>Portunidae</taxon>
        <taxon>Portuninae</taxon>
        <taxon>Portunus</taxon>
    </lineage>
</organism>